<name>A0A8J5ET10_ZINOF</name>
<dbReference type="PANTHER" id="PTHR33264">
    <property type="entry name" value="EXPRESSED PROTEIN"/>
    <property type="match status" value="1"/>
</dbReference>
<feature type="region of interest" description="Disordered" evidence="1">
    <location>
        <begin position="1"/>
        <end position="41"/>
    </location>
</feature>
<sequence length="184" mass="20185">MRSLIDDDVDRPTVLTRRPPGTMARRGSLSSPCPQSAMPPDIRARRRHPVILKRSPPPVGARCAEMAGGAAAECVAVCCCFPCAAVNVVVLTAVRLPAGICRKAMRARRDRRRMLRQARLLGNRASDDSSAVAGEEESEREEVVVGLTAEEMAEVERAMWLRFQGAGFWRSQSQKEEPNSMLVA</sequence>
<evidence type="ECO:0000313" key="2">
    <source>
        <dbReference type="EMBL" id="KAG6469319.1"/>
    </source>
</evidence>
<organism evidence="2 3">
    <name type="scientific">Zingiber officinale</name>
    <name type="common">Ginger</name>
    <name type="synonym">Amomum zingiber</name>
    <dbReference type="NCBI Taxonomy" id="94328"/>
    <lineage>
        <taxon>Eukaryota</taxon>
        <taxon>Viridiplantae</taxon>
        <taxon>Streptophyta</taxon>
        <taxon>Embryophyta</taxon>
        <taxon>Tracheophyta</taxon>
        <taxon>Spermatophyta</taxon>
        <taxon>Magnoliopsida</taxon>
        <taxon>Liliopsida</taxon>
        <taxon>Zingiberales</taxon>
        <taxon>Zingiberaceae</taxon>
        <taxon>Zingiber</taxon>
    </lineage>
</organism>
<dbReference type="AlphaFoldDB" id="A0A8J5ET10"/>
<comment type="caution">
    <text evidence="2">The sequence shown here is derived from an EMBL/GenBank/DDBJ whole genome shotgun (WGS) entry which is preliminary data.</text>
</comment>
<dbReference type="EMBL" id="JACMSC010000022">
    <property type="protein sequence ID" value="KAG6469319.1"/>
    <property type="molecule type" value="Genomic_DNA"/>
</dbReference>
<protein>
    <submittedName>
        <fullName evidence="2">Uncharacterized protein</fullName>
    </submittedName>
</protein>
<proteinExistence type="predicted"/>
<keyword evidence="3" id="KW-1185">Reference proteome</keyword>
<reference evidence="2 3" key="1">
    <citation type="submission" date="2020-08" db="EMBL/GenBank/DDBJ databases">
        <title>Plant Genome Project.</title>
        <authorList>
            <person name="Zhang R.-G."/>
        </authorList>
    </citation>
    <scope>NUCLEOTIDE SEQUENCE [LARGE SCALE GENOMIC DNA]</scope>
    <source>
        <tissue evidence="2">Rhizome</tissue>
    </source>
</reference>
<dbReference type="Proteomes" id="UP000734854">
    <property type="component" value="Unassembled WGS sequence"/>
</dbReference>
<accession>A0A8J5ET10</accession>
<evidence type="ECO:0000313" key="3">
    <source>
        <dbReference type="Proteomes" id="UP000734854"/>
    </source>
</evidence>
<gene>
    <name evidence="2" type="ORF">ZIOFF_074032</name>
</gene>
<dbReference type="PANTHER" id="PTHR33264:SF8">
    <property type="entry name" value="EXPRESSED PROTEIN"/>
    <property type="match status" value="1"/>
</dbReference>
<evidence type="ECO:0000256" key="1">
    <source>
        <dbReference type="SAM" id="MobiDB-lite"/>
    </source>
</evidence>